<dbReference type="AlphaFoldDB" id="A0A9W8HHS9"/>
<dbReference type="GO" id="GO:0003723">
    <property type="term" value="F:RNA binding"/>
    <property type="evidence" value="ECO:0007669"/>
    <property type="project" value="TreeGrafter"/>
</dbReference>
<dbReference type="PANTHER" id="PTHR14369">
    <property type="entry name" value="SURFEIT LOCUS PROTEIN 6"/>
    <property type="match status" value="1"/>
</dbReference>
<reference evidence="7" key="1">
    <citation type="submission" date="2022-07" db="EMBL/GenBank/DDBJ databases">
        <title>Phylogenomic reconstructions and comparative analyses of Kickxellomycotina fungi.</title>
        <authorList>
            <person name="Reynolds N.K."/>
            <person name="Stajich J.E."/>
            <person name="Barry K."/>
            <person name="Grigoriev I.V."/>
            <person name="Crous P."/>
            <person name="Smith M.E."/>
        </authorList>
    </citation>
    <scope>NUCLEOTIDE SEQUENCE</scope>
    <source>
        <strain evidence="7">BCRC 34489</strain>
    </source>
</reference>
<feature type="region of interest" description="Disordered" evidence="4">
    <location>
        <begin position="34"/>
        <end position="77"/>
    </location>
</feature>
<protein>
    <recommendedName>
        <fullName evidence="9">SURF6-domain-containing protein</fullName>
    </recommendedName>
</protein>
<feature type="compositionally biased region" description="Basic residues" evidence="4">
    <location>
        <begin position="376"/>
        <end position="387"/>
    </location>
</feature>
<sequence length="429" mass="47716">MVVDIEGIKASLRGHAEAFDDLLRLIPPKFYLSEEQEQSTNSRYLKNVKKETELNKKEAQRKGRANAKAARLDPDNYKTVQEMQASKLEKQIADKLKIADSPKKSAPKTNGKAVTEDSNDEDHDMDSNDEYEDASEDVGMGGSFDLDGTNDKAAQTSQPAEIKPMPASSSIGELRQRLKERIDNLRQKRKAPEDDVSREALLQKRISRRKKSDEAKAKAKKAGKSAQEQVLGSKTPSMVSDTKGSGKSGDAGDIKNDIYFGKLTTGASKKKNVHVRQQLAKIESKNKELDELRKTDSEKADRIEAKDKWSKALNQAKGEKVKDDVKLLRKTVKRMDQQKAKSSREWTERKNQLETKMKERALKRDANVKARVDAKKMRKEGKSKKAISRVLKGGKSGGIAKGKSKTNGSSKARPGFEGGKKTGTKKSTK</sequence>
<dbReference type="InterPro" id="IPR029188">
    <property type="entry name" value="Rrp14_N"/>
</dbReference>
<evidence type="ECO:0000256" key="3">
    <source>
        <dbReference type="ARBA" id="ARBA00023242"/>
    </source>
</evidence>
<gene>
    <name evidence="7" type="ORF">GGI15_001969</name>
</gene>
<comment type="caution">
    <text evidence="7">The sequence shown here is derived from an EMBL/GenBank/DDBJ whole genome shotgun (WGS) entry which is preliminary data.</text>
</comment>
<dbReference type="Pfam" id="PF15459">
    <property type="entry name" value="RRP14"/>
    <property type="match status" value="1"/>
</dbReference>
<dbReference type="InterPro" id="IPR029190">
    <property type="entry name" value="Rrp14/SURF6_C"/>
</dbReference>
<feature type="compositionally biased region" description="Basic and acidic residues" evidence="4">
    <location>
        <begin position="48"/>
        <end position="61"/>
    </location>
</feature>
<evidence type="ECO:0000256" key="1">
    <source>
        <dbReference type="ARBA" id="ARBA00004123"/>
    </source>
</evidence>
<accession>A0A9W8HHS9</accession>
<evidence type="ECO:0000256" key="4">
    <source>
        <dbReference type="SAM" id="MobiDB-lite"/>
    </source>
</evidence>
<feature type="domain" description="Ribosomal RNA-processing protein 14/surfeit locus protein 6 C-terminal" evidence="5">
    <location>
        <begin position="200"/>
        <end position="380"/>
    </location>
</feature>
<feature type="region of interest" description="Disordered" evidence="4">
    <location>
        <begin position="332"/>
        <end position="429"/>
    </location>
</feature>
<evidence type="ECO:0000259" key="5">
    <source>
        <dbReference type="Pfam" id="PF04935"/>
    </source>
</evidence>
<dbReference type="EMBL" id="JANBUM010000091">
    <property type="protein sequence ID" value="KAJ2785318.1"/>
    <property type="molecule type" value="Genomic_DNA"/>
</dbReference>
<dbReference type="GO" id="GO:0003677">
    <property type="term" value="F:DNA binding"/>
    <property type="evidence" value="ECO:0007669"/>
    <property type="project" value="TreeGrafter"/>
</dbReference>
<proteinExistence type="inferred from homology"/>
<name>A0A9W8HHS9_9FUNG</name>
<dbReference type="Pfam" id="PF04935">
    <property type="entry name" value="SURF6"/>
    <property type="match status" value="1"/>
</dbReference>
<feature type="region of interest" description="Disordered" evidence="4">
    <location>
        <begin position="96"/>
        <end position="254"/>
    </location>
</feature>
<feature type="compositionally biased region" description="Basic and acidic residues" evidence="4">
    <location>
        <begin position="332"/>
        <end position="375"/>
    </location>
</feature>
<dbReference type="GO" id="GO:0042273">
    <property type="term" value="P:ribosomal large subunit biogenesis"/>
    <property type="evidence" value="ECO:0007669"/>
    <property type="project" value="TreeGrafter"/>
</dbReference>
<keyword evidence="3" id="KW-0539">Nucleus</keyword>
<feature type="domain" description="Ribosomal RNA-processing protein 14 N-terminal" evidence="6">
    <location>
        <begin position="11"/>
        <end position="75"/>
    </location>
</feature>
<organism evidence="7 8">
    <name type="scientific">Coemansia interrupta</name>
    <dbReference type="NCBI Taxonomy" id="1126814"/>
    <lineage>
        <taxon>Eukaryota</taxon>
        <taxon>Fungi</taxon>
        <taxon>Fungi incertae sedis</taxon>
        <taxon>Zoopagomycota</taxon>
        <taxon>Kickxellomycotina</taxon>
        <taxon>Kickxellomycetes</taxon>
        <taxon>Kickxellales</taxon>
        <taxon>Kickxellaceae</taxon>
        <taxon>Coemansia</taxon>
    </lineage>
</organism>
<comment type="similarity">
    <text evidence="2">Belongs to the SURF6 family.</text>
</comment>
<dbReference type="Proteomes" id="UP001140172">
    <property type="component" value="Unassembled WGS sequence"/>
</dbReference>
<dbReference type="OrthoDB" id="444809at2759"/>
<evidence type="ECO:0000313" key="7">
    <source>
        <dbReference type="EMBL" id="KAJ2785318.1"/>
    </source>
</evidence>
<comment type="subcellular location">
    <subcellularLocation>
        <location evidence="1">Nucleus</location>
    </subcellularLocation>
</comment>
<feature type="compositionally biased region" description="Acidic residues" evidence="4">
    <location>
        <begin position="117"/>
        <end position="136"/>
    </location>
</feature>
<dbReference type="GO" id="GO:0005730">
    <property type="term" value="C:nucleolus"/>
    <property type="evidence" value="ECO:0007669"/>
    <property type="project" value="TreeGrafter"/>
</dbReference>
<dbReference type="GO" id="GO:0042274">
    <property type="term" value="P:ribosomal small subunit biogenesis"/>
    <property type="evidence" value="ECO:0007669"/>
    <property type="project" value="TreeGrafter"/>
</dbReference>
<feature type="compositionally biased region" description="Polar residues" evidence="4">
    <location>
        <begin position="227"/>
        <end position="245"/>
    </location>
</feature>
<evidence type="ECO:0000259" key="6">
    <source>
        <dbReference type="Pfam" id="PF15459"/>
    </source>
</evidence>
<evidence type="ECO:0000256" key="2">
    <source>
        <dbReference type="ARBA" id="ARBA00005904"/>
    </source>
</evidence>
<dbReference type="PANTHER" id="PTHR14369:SF0">
    <property type="entry name" value="SURFEIT LOCUS PROTEIN 6"/>
    <property type="match status" value="1"/>
</dbReference>
<evidence type="ECO:0000313" key="8">
    <source>
        <dbReference type="Proteomes" id="UP001140172"/>
    </source>
</evidence>
<evidence type="ECO:0008006" key="9">
    <source>
        <dbReference type="Google" id="ProtNLM"/>
    </source>
</evidence>
<feature type="compositionally biased region" description="Basic and acidic residues" evidence="4">
    <location>
        <begin position="174"/>
        <end position="202"/>
    </location>
</feature>
<keyword evidence="8" id="KW-1185">Reference proteome</keyword>
<dbReference type="InterPro" id="IPR007019">
    <property type="entry name" value="SURF6"/>
</dbReference>